<feature type="region of interest" description="Disordered" evidence="1">
    <location>
        <begin position="2547"/>
        <end position="2576"/>
    </location>
</feature>
<dbReference type="InterPro" id="IPR016186">
    <property type="entry name" value="C-type_lectin-like/link_sf"/>
</dbReference>
<keyword evidence="2" id="KW-0812">Transmembrane</keyword>
<feature type="compositionally biased region" description="Low complexity" evidence="1">
    <location>
        <begin position="270"/>
        <end position="292"/>
    </location>
</feature>
<feature type="compositionally biased region" description="Polar residues" evidence="1">
    <location>
        <begin position="2704"/>
        <end position="2713"/>
    </location>
</feature>
<accession>A0A0N0P3Y0</accession>
<feature type="region of interest" description="Disordered" evidence="1">
    <location>
        <begin position="2407"/>
        <end position="2427"/>
    </location>
</feature>
<dbReference type="InterPro" id="IPR001304">
    <property type="entry name" value="C-type_lectin-like"/>
</dbReference>
<feature type="region of interest" description="Disordered" evidence="1">
    <location>
        <begin position="1"/>
        <end position="25"/>
    </location>
</feature>
<sequence length="4155" mass="439809">MSLRGSSNLGGRASTASGPRASFGSSAPSLFSPTTTRSVTWMRRGFLLVAAALIVCIAAVPEVLHITLAHAATSVITCPYGWSLYEAPSNSGNSSGASPSSVTRQCVRVFATASVPSSAAKSACESILIGNSDAASRPLDVDGVTPWPFAHHVSPHGAVIRSADENTFLQHLFLQMAGNGLSEDTVLILGGVAGYGSVAWYADRTTTAPANSYTNFAKDVNWQLHAGTIVMRPSGVWDLLPANSATATIAHPFACAFDASAAVITPDSSSSHGSSIIGPGPSSSSLARSSSSGAVHPGRNRAHRPAVPQPAPACLDGWTPLPSSVDTSEGADNTVCYLLVANASEVGGRLGKAFAAAREHCAAAHPKATLASVMSRSENEWIVSSLLSQFPVRSDCNCESQTNTSFSSSSTSSSSISARTVFLGGSYMRDGTGAGLIGNWYADQHLFQASDYAAASPSSPSWPTVSNDYFSNWRKSEPLLSYGVVGITPPAPSCQCNGTVTSSALTASAASAGTWVGVDPRSTQPFLCSYLNDGSTFPAPPPPTTPDPGASSTIIPGPSDYCLTGWSYLALTNSCYRVYPITSTSLAATPAVTAATMEEECRQVLSGHVVPVKVSRVRAVSILSITESHYVGALLQNYIADPINNVQTNGSATPVSLAGISFIDSGEGGFYISGVRELDTQLALSLWADSEPSSVKGCIAVDVNGLWYYIPCSTYTSSSTPDNTAVQVEAFTCQYNAKDIDPHKDGIHTTTTTTPEPTSDPGWSSESSSGSGKWLPLGERVAALSGATHVVVAAGSTGIYTLQGPNATIPAAASVHRLHLYFAPLSAFYSYPAPASTVDGTAIGSIFAASQRPPASMSDLLVLSPNASVSRPFAPCEGYKDQSRISRVHRGTVTVHHANTSEVGYVCVSQDGKHYLPTAITYEVAEVTVHGFISAPVRTREPNDTEARPTWLPPLFCRSTSDPVCAAQQTLAVEERGTGTVQLALRYSSVSGDDAVVTAQSPTADTMVSHVRFSATPDCMGAGVPFYLMATDIALQHVASARYTRRTAAHDDHASEARSGAQYSVFSYQSAAIRAARFSALKPLYNSSDTLLQLETLQPPVEYYVCVAMRKTSTTNSSGGSADLAQAGAASRRLLSMWNVSSSGRSSNSSMTTPWRAYSSASSSASSSGAAFDNDAFLLSIADRLAARTSLSPTGAAVRTYTAVPGLKVHIVPRPVSIKGMWALPPRRLAQRDLSSAENSDNGNGSSTSAFVSSAGLATLVPTPATFNRSAHYRLRPTYAYTYGTPAQPHELGDELHPIASASHLHISQYSSPILLLDGHHVEPGMLALLSQDPNSCNRLQPVPRDDPTPAAATWPQYLDTMVPLSTVSMRVEPEDGRNRSRVATMAYMQLNLNHTGLWGHHPTRTDDVSAMEQTWYVCLAYGPLSPFMPLREPALKITVHRLHVERFAIDTHATFTSSDAVAAAEATDSSTTHLNLNTGFAGMLWMQGLDVRLWATATVHSSQVVFSVVLPGSGTSDETAAQCAHSNLFYAQHGIGLLTQDRRHRRRTRGGATHGSADVESTYTGVGIVAPLGFFARQSTQRMQVCLSVPLPFSVAASSTSAAGRAVPQQRFFAPVVSTTLDVRPIQLLYMGRFSAIPSSSAATTTVSGTVIRLAEGMRDVVMPLTGYGIRPDMTMFLSSQACHGVQTTSADATGIVMSQSLLNMTIVSLYDLPSSYWNTSAASREADDEMDDSGRAHRPRSFVVLRHGNLLRKAAAQRLFRLNTTIDPVTGMVTTMRMPLHVCLYAPGTATLVFPTDFQLVVDPPRLTSIRNLPSDAALITRAAASMSVEELSSVTPNDAMVVYASSMDLVVEGFGLDDTNTWLIPALDCNNASSFLWRAPVTLSALPSSHTTSVRIEMDSDKAKRPLYADSSRYVDPQTSSSSWFATLQPQETVRFGSDTSVRSGQVIRRFQWCVRIVEADETTVTAAAATVSGYVSTHLPYQLMIPTVQGFANEHLHRGAPPPTALTLPTQHPTKGRWFSMQLVGPLVDVVHAIGSPLYMFLAPEDNTCHEVKNSYLNEGLHIFGNASFTAVNGSAVLLPRWLATAGNYRLCASAVYPTLASADEGIEAALQFLRLGGLRVQLIQAVYGVFALNHTTTVTVHQGQEWTLPISGSMLTNRSTVRFKASADQCADPMVATRKAGGGILPDIPIQNTFTGFSLFGQDDASSELDDDTSVTVNRHYIVLSQSLIRALDAPASYVLCLQPQHSLTWRAAPSITLTVLEHVRRPTHYNYFPADGSEDVVALTALAPTKVALEWNTGEENTVNIVGAAGQQASLALWCRPAPNTSTSSHHSAIDDNGIVAAEGLVPCGDHRRLKFVKPLDSDEDPCFVDAEAVSDDILRGPYVLDFGVLTLPHSLSMLDGGGGGDGSSSSSINGEGYAPPITPNMTQPWIMCLETGPERWREPAHPMLQLQYTRAIPTGFRLSADDASNTTAPFPAHRPDVEAMTTAEVDSVTGMPIGGNTTLLLHAQDSSQVVYLNGYGIERGHKLRFGSFCEEEMLPPHTIASSGSSTTASAGSSSSSSTAHGNGTATSQIDDYLAQVSERQELANPRLYTEPLRIEDGNGVFLLPSTHILESEDARSGRGDIPMCISTDDGHTYRRTSLTLRVLPSRLQTDTETQYRNLLERILANTLLVPQLSRGSVDLSELVRLTKGTPVTASDWNVSAPSSDGRDEDRSTVPAPSPAVYVRVGTQVLLSASCSVNTHGLPLLTVNVPNVITLTKQHTAVATSERLRMCFRGADAAASAADGQPSYANSTENEMGAVTPAFLWDGLYYRVLGVRVEQVSLHAWAPTDAMKSDNINHVVLRRGAEEGLLLPVLMEPTSAFSSSSPSANLSPEDELLQLIQQSPSIMSVLSLTRLYVGRPCFRSASEPTPATAVSPYVTSYAGMQLNFSADAVAVSSLLTEQLDSHAATAATAASLNKTLVAALPSGDGLQVPQFPLEARGSVCLSVDGGRHYLAVGIAQFTEDWAPTLRVTLDTEDDENNEDVKEVDDTENGDVSRTPTHGTTTAMRVYAQSSTTRRLMDTRFADPRLLTNESGSILQVLADLSQLTTTMLWSGFIGEDGFAMDGLLYLPATPKTAQEGTQQPQPLRFSLDNRLQNMPTNLSMTVVPWSLTCYASSSQQDVFVRQQDIGLHASTAAGVCSAGMRDGARVRVVPLSAAACDDPAAVDASYVMDLLTVQPGSWGADTTLPSGSALSASPFRAMQLPMSLGYVPEGAYALCLRQDLPFVSTWQPTDEAANDTASVNRALYTAVYAPTPLRLHVSHSWTILSISGATISEGAHTSATAASSVVALAQSSNAVLTVTGTAIDVRGVPLLLALAPNSAQQVLRRRSSSTNRNSSDSASMTWTWSNGCSGVPESWDPVTGASQLLHDYATSTGKLLSAPWYNAQSGLWKVDAAYLQEVEWQSRSSNSSSVGALVSYTVCYSIDGGLSFHPAGLSSEAAVASSDHHHHHVGTASSPASFKAIVMPPTITSLSASRAVAPGVDTTPDQLRWTASAATATSVRVQMLSTSSAADTQLAAAIPRVTPFSRVDGANASAYATRPHRYDYAWTGAFVGNGMGTASGRALPTSASPSTSDIPTVAAAVALVRTSLHGARCDGIDAMPEPFAVFNASNAKSVGNWSSATRASPLAAPIFVVNLQHGGVWSSADTAAVETWRSAPPSSARLAAFDEMNAVLAHGDWVRNTAEMWAQSEVGVPPINGALLMGRAATEAIAAARSNGESILVCLSTDGTHFYSADVARAAFAGGDEPQQSVAVSAAAASSTAAVGLSPWPLYLRASPPESMVTANATATTTPALLWMREMAMVMELLARPVNANSTPSAVSPSFTTGAASLTRFQVALAAQLGVDASVIVVQLARSGVVTLPLSMTSSTTALRDTPSSSPVSDSSSPAVDEELRFAIQSVQARQHARVHAAEEGAATTAAAADAPQSSPQLPTYALVVSIIADAIAYDAPSNTSTLTPSPDLLYRTVELLCSNATGPALLATLVPSAERPAIALSSLTINFTLSNGVDLHTAAAVMPAALPTSPAQEVAWRHRFMSIPYTTVLPEPVPDADDNDTTAKVSWWVIPILLILPAGMIYGTYHVYRKYLKKPPDAAAQVTVEDAS</sequence>
<keyword evidence="2" id="KW-0472">Membrane</keyword>
<feature type="domain" description="C-type lectin" evidence="3">
    <location>
        <begin position="314"/>
        <end position="529"/>
    </location>
</feature>
<feature type="region of interest" description="Disordered" evidence="1">
    <location>
        <begin position="742"/>
        <end position="772"/>
    </location>
</feature>
<name>A0A0N0P3Y0_LEPSE</name>
<dbReference type="OMA" id="MWALPPR"/>
<evidence type="ECO:0000313" key="5">
    <source>
        <dbReference type="Proteomes" id="UP000038009"/>
    </source>
</evidence>
<comment type="caution">
    <text evidence="4">The sequence shown here is derived from an EMBL/GenBank/DDBJ whole genome shotgun (WGS) entry which is preliminary data.</text>
</comment>
<feature type="compositionally biased region" description="Polar residues" evidence="1">
    <location>
        <begin position="3043"/>
        <end position="3053"/>
    </location>
</feature>
<feature type="domain" description="C-type lectin" evidence="3">
    <location>
        <begin position="78"/>
        <end position="256"/>
    </location>
</feature>
<dbReference type="EMBL" id="LJSK01000282">
    <property type="protein sequence ID" value="KPI84177.1"/>
    <property type="molecule type" value="Genomic_DNA"/>
</dbReference>
<feature type="compositionally biased region" description="Low complexity" evidence="1">
    <location>
        <begin position="3929"/>
        <end position="3939"/>
    </location>
</feature>
<dbReference type="Proteomes" id="UP000038009">
    <property type="component" value="Unassembled WGS sequence"/>
</dbReference>
<proteinExistence type="predicted"/>
<dbReference type="SUPFAM" id="SSF56436">
    <property type="entry name" value="C-type lectin-like"/>
    <property type="match status" value="1"/>
</dbReference>
<evidence type="ECO:0000259" key="3">
    <source>
        <dbReference type="SMART" id="SM00034"/>
    </source>
</evidence>
<dbReference type="VEuPathDB" id="TriTrypDB:Lsey_0282_0020"/>
<dbReference type="SMART" id="SM00034">
    <property type="entry name" value="CLECT"/>
    <property type="match status" value="2"/>
</dbReference>
<feature type="transmembrane region" description="Helical" evidence="2">
    <location>
        <begin position="4112"/>
        <end position="4132"/>
    </location>
</feature>
<feature type="transmembrane region" description="Helical" evidence="2">
    <location>
        <begin position="46"/>
        <end position="68"/>
    </location>
</feature>
<dbReference type="InterPro" id="IPR016187">
    <property type="entry name" value="CTDL_fold"/>
</dbReference>
<feature type="region of interest" description="Disordered" evidence="1">
    <location>
        <begin position="2704"/>
        <end position="2725"/>
    </location>
</feature>
<gene>
    <name evidence="4" type="ORF">ABL78_6766</name>
</gene>
<keyword evidence="2" id="KW-1133">Transmembrane helix</keyword>
<feature type="region of interest" description="Disordered" evidence="1">
    <location>
        <begin position="3023"/>
        <end position="3053"/>
    </location>
</feature>
<feature type="region of interest" description="Disordered" evidence="1">
    <location>
        <begin position="3920"/>
        <end position="3939"/>
    </location>
</feature>
<keyword evidence="5" id="KW-1185">Reference proteome</keyword>
<evidence type="ECO:0000313" key="4">
    <source>
        <dbReference type="EMBL" id="KPI84177.1"/>
    </source>
</evidence>
<feature type="compositionally biased region" description="Acidic residues" evidence="1">
    <location>
        <begin position="3024"/>
        <end position="3042"/>
    </location>
</feature>
<dbReference type="Gene3D" id="3.10.100.10">
    <property type="entry name" value="Mannose-Binding Protein A, subunit A"/>
    <property type="match status" value="1"/>
</dbReference>
<protein>
    <recommendedName>
        <fullName evidence="3">C-type lectin domain-containing protein</fullName>
    </recommendedName>
</protein>
<feature type="compositionally biased region" description="Low complexity" evidence="1">
    <location>
        <begin position="2551"/>
        <end position="2576"/>
    </location>
</feature>
<reference evidence="4 5" key="1">
    <citation type="journal article" date="2015" name="PLoS Pathog.">
        <title>Leptomonas seymouri: Adaptations to the Dixenous Life Cycle Analyzed by Genome Sequencing, Transcriptome Profiling and Co-infection with Leishmania donovani.</title>
        <authorList>
            <person name="Kraeva N."/>
            <person name="Butenko A."/>
            <person name="Hlavacova J."/>
            <person name="Kostygov A."/>
            <person name="Myskova J."/>
            <person name="Grybchuk D."/>
            <person name="Lestinova T."/>
            <person name="Votypka J."/>
            <person name="Volf P."/>
            <person name="Opperdoes F."/>
            <person name="Flegontov P."/>
            <person name="Lukes J."/>
            <person name="Yurchenko V."/>
        </authorList>
    </citation>
    <scope>NUCLEOTIDE SEQUENCE [LARGE SCALE GENOMIC DNA]</scope>
    <source>
        <strain evidence="4 5">ATCC 30220</strain>
    </source>
</reference>
<evidence type="ECO:0000256" key="1">
    <source>
        <dbReference type="SAM" id="MobiDB-lite"/>
    </source>
</evidence>
<feature type="compositionally biased region" description="Low complexity" evidence="1">
    <location>
        <begin position="749"/>
        <end position="772"/>
    </location>
</feature>
<evidence type="ECO:0000256" key="2">
    <source>
        <dbReference type="SAM" id="Phobius"/>
    </source>
</evidence>
<feature type="region of interest" description="Disordered" evidence="1">
    <location>
        <begin position="270"/>
        <end position="313"/>
    </location>
</feature>
<dbReference type="OrthoDB" id="271173at2759"/>
<organism evidence="4 5">
    <name type="scientific">Leptomonas seymouri</name>
    <dbReference type="NCBI Taxonomy" id="5684"/>
    <lineage>
        <taxon>Eukaryota</taxon>
        <taxon>Discoba</taxon>
        <taxon>Euglenozoa</taxon>
        <taxon>Kinetoplastea</taxon>
        <taxon>Metakinetoplastina</taxon>
        <taxon>Trypanosomatida</taxon>
        <taxon>Trypanosomatidae</taxon>
        <taxon>Leishmaniinae</taxon>
        <taxon>Leptomonas</taxon>
    </lineage>
</organism>